<dbReference type="Pfam" id="PF00226">
    <property type="entry name" value="DnaJ"/>
    <property type="match status" value="1"/>
</dbReference>
<feature type="region of interest" description="Disordered" evidence="1">
    <location>
        <begin position="150"/>
        <end position="187"/>
    </location>
</feature>
<feature type="region of interest" description="Disordered" evidence="1">
    <location>
        <begin position="78"/>
        <end position="111"/>
    </location>
</feature>
<dbReference type="InParanoid" id="D2VJW0"/>
<feature type="compositionally biased region" description="Basic residues" evidence="1">
    <location>
        <begin position="162"/>
        <end position="172"/>
    </location>
</feature>
<dbReference type="GO" id="GO:0005783">
    <property type="term" value="C:endoplasmic reticulum"/>
    <property type="evidence" value="ECO:0007669"/>
    <property type="project" value="UniProtKB-ARBA"/>
</dbReference>
<dbReference type="Proteomes" id="UP000006671">
    <property type="component" value="Unassembled WGS sequence"/>
</dbReference>
<dbReference type="PROSITE" id="PS00636">
    <property type="entry name" value="DNAJ_1"/>
    <property type="match status" value="1"/>
</dbReference>
<accession>D2VJW0</accession>
<dbReference type="InterPro" id="IPR001623">
    <property type="entry name" value="DnaJ_domain"/>
</dbReference>
<dbReference type="EMBL" id="GG738877">
    <property type="protein sequence ID" value="EFC42838.1"/>
    <property type="molecule type" value="Genomic_DNA"/>
</dbReference>
<sequence length="253" mass="29546">MALILMVEARDPKGYYKTLGVSEKASQQEIKKAYRKLSMAYHPDKARNKPQTEQKTLQQQYMKILEAYETLSNEDKRRQYDRGGFDPFEHHQHHGHDQESGSFHFSFGGGGDDNDPFEDFPQFFKHHFRSQGQGHNPFFSFFGDDDEDDAPPFGFHFESNSRRKNQKRRASSRKTQEPAKQKDSEGGFFSNLFSTIGDFYNAITSNNEDDSEQQEYQTVKKIITQINPDGSRTTRVVYEKVPINNKRRTVFRF</sequence>
<dbReference type="SUPFAM" id="SSF46565">
    <property type="entry name" value="Chaperone J-domain"/>
    <property type="match status" value="1"/>
</dbReference>
<organism evidence="4">
    <name type="scientific">Naegleria gruberi</name>
    <name type="common">Amoeba</name>
    <dbReference type="NCBI Taxonomy" id="5762"/>
    <lineage>
        <taxon>Eukaryota</taxon>
        <taxon>Discoba</taxon>
        <taxon>Heterolobosea</taxon>
        <taxon>Tetramitia</taxon>
        <taxon>Eutetramitia</taxon>
        <taxon>Vahlkampfiidae</taxon>
        <taxon>Naegleria</taxon>
    </lineage>
</organism>
<reference evidence="3 4" key="1">
    <citation type="journal article" date="2010" name="Cell">
        <title>The genome of Naegleria gruberi illuminates early eukaryotic versatility.</title>
        <authorList>
            <person name="Fritz-Laylin L.K."/>
            <person name="Prochnik S.E."/>
            <person name="Ginger M.L."/>
            <person name="Dacks J.B."/>
            <person name="Carpenter M.L."/>
            <person name="Field M.C."/>
            <person name="Kuo A."/>
            <person name="Paredez A."/>
            <person name="Chapman J."/>
            <person name="Pham J."/>
            <person name="Shu S."/>
            <person name="Neupane R."/>
            <person name="Cipriano M."/>
            <person name="Mancuso J."/>
            <person name="Tu H."/>
            <person name="Salamov A."/>
            <person name="Lindquist E."/>
            <person name="Shapiro H."/>
            <person name="Lucas S."/>
            <person name="Grigoriev I.V."/>
            <person name="Cande W.Z."/>
            <person name="Fulton C."/>
            <person name="Rokhsar D.S."/>
            <person name="Dawson S.C."/>
        </authorList>
    </citation>
    <scope>NUCLEOTIDE SEQUENCE [LARGE SCALE GENOMIC DNA]</scope>
    <source>
        <strain evidence="3 4">NEG-M</strain>
    </source>
</reference>
<protein>
    <submittedName>
        <fullName evidence="3">DnaJ-containing protein</fullName>
    </submittedName>
</protein>
<evidence type="ECO:0000256" key="1">
    <source>
        <dbReference type="SAM" id="MobiDB-lite"/>
    </source>
</evidence>
<feature type="domain" description="J" evidence="2">
    <location>
        <begin position="14"/>
        <end position="84"/>
    </location>
</feature>
<dbReference type="AlphaFoldDB" id="D2VJW0"/>
<dbReference type="InterPro" id="IPR036869">
    <property type="entry name" value="J_dom_sf"/>
</dbReference>
<dbReference type="SMART" id="SM00271">
    <property type="entry name" value="DnaJ"/>
    <property type="match status" value="1"/>
</dbReference>
<name>D2VJW0_NAEGR</name>
<dbReference type="eggNOG" id="KOG0714">
    <property type="taxonomic scope" value="Eukaryota"/>
</dbReference>
<dbReference type="STRING" id="5762.D2VJW0"/>
<dbReference type="OMA" id="CHILATQ"/>
<dbReference type="RefSeq" id="XP_002675582.1">
    <property type="nucleotide sequence ID" value="XM_002675536.1"/>
</dbReference>
<dbReference type="KEGG" id="ngr:NAEGRDRAFT_58429"/>
<gene>
    <name evidence="3" type="ORF">NAEGRDRAFT_58429</name>
</gene>
<dbReference type="GeneID" id="8852925"/>
<dbReference type="PROSITE" id="PS50076">
    <property type="entry name" value="DNAJ_2"/>
    <property type="match status" value="1"/>
</dbReference>
<evidence type="ECO:0000313" key="3">
    <source>
        <dbReference type="EMBL" id="EFC42838.1"/>
    </source>
</evidence>
<dbReference type="OrthoDB" id="10250354at2759"/>
<dbReference type="Gene3D" id="1.10.287.110">
    <property type="entry name" value="DnaJ domain"/>
    <property type="match status" value="1"/>
</dbReference>
<dbReference type="PANTHER" id="PTHR43908">
    <property type="entry name" value="AT29763P-RELATED"/>
    <property type="match status" value="1"/>
</dbReference>
<feature type="compositionally biased region" description="Basic and acidic residues" evidence="1">
    <location>
        <begin position="78"/>
        <end position="99"/>
    </location>
</feature>
<dbReference type="VEuPathDB" id="AmoebaDB:NAEGRDRAFT_58429"/>
<keyword evidence="4" id="KW-1185">Reference proteome</keyword>
<feature type="compositionally biased region" description="Basic and acidic residues" evidence="1">
    <location>
        <begin position="174"/>
        <end position="185"/>
    </location>
</feature>
<dbReference type="CDD" id="cd06257">
    <property type="entry name" value="DnaJ"/>
    <property type="match status" value="1"/>
</dbReference>
<dbReference type="InterPro" id="IPR051100">
    <property type="entry name" value="DnaJ_subfamily_B/C"/>
</dbReference>
<dbReference type="PRINTS" id="PR00625">
    <property type="entry name" value="JDOMAIN"/>
</dbReference>
<dbReference type="InterPro" id="IPR018253">
    <property type="entry name" value="DnaJ_domain_CS"/>
</dbReference>
<proteinExistence type="predicted"/>
<evidence type="ECO:0000313" key="4">
    <source>
        <dbReference type="Proteomes" id="UP000006671"/>
    </source>
</evidence>
<evidence type="ECO:0000259" key="2">
    <source>
        <dbReference type="PROSITE" id="PS50076"/>
    </source>
</evidence>